<dbReference type="Gene3D" id="2.40.50.1070">
    <property type="match status" value="1"/>
</dbReference>
<dbReference type="PROSITE" id="PS01231">
    <property type="entry name" value="TRMA_2"/>
    <property type="match status" value="1"/>
</dbReference>
<dbReference type="PANTHER" id="PTHR11061">
    <property type="entry name" value="RNA M5U METHYLTRANSFERASE"/>
    <property type="match status" value="1"/>
</dbReference>
<gene>
    <name evidence="5" type="primary">rlmCD_22</name>
    <name evidence="5" type="ORF">SDC9_78288</name>
</gene>
<dbReference type="EMBL" id="VSSQ01006158">
    <property type="protein sequence ID" value="MPM31731.1"/>
    <property type="molecule type" value="Genomic_DNA"/>
</dbReference>
<dbReference type="Gene3D" id="3.40.50.150">
    <property type="entry name" value="Vaccinia Virus protein VP39"/>
    <property type="match status" value="1"/>
</dbReference>
<keyword evidence="2 5" id="KW-0808">Transferase</keyword>
<keyword evidence="3" id="KW-0949">S-adenosyl-L-methionine</keyword>
<dbReference type="SUPFAM" id="SSF50249">
    <property type="entry name" value="Nucleic acid-binding proteins"/>
    <property type="match status" value="1"/>
</dbReference>
<feature type="domain" description="TRAM" evidence="4">
    <location>
        <begin position="7"/>
        <end position="65"/>
    </location>
</feature>
<dbReference type="PROSITE" id="PS50926">
    <property type="entry name" value="TRAM"/>
    <property type="match status" value="1"/>
</dbReference>
<dbReference type="PROSITE" id="PS51687">
    <property type="entry name" value="SAM_MT_RNA_M5U"/>
    <property type="match status" value="1"/>
</dbReference>
<dbReference type="Pfam" id="PF05958">
    <property type="entry name" value="tRNA_U5-meth_tr"/>
    <property type="match status" value="1"/>
</dbReference>
<evidence type="ECO:0000256" key="2">
    <source>
        <dbReference type="ARBA" id="ARBA00022679"/>
    </source>
</evidence>
<dbReference type="GO" id="GO:0070041">
    <property type="term" value="F:rRNA (uridine-C5-)-methyltransferase activity"/>
    <property type="evidence" value="ECO:0007669"/>
    <property type="project" value="TreeGrafter"/>
</dbReference>
<dbReference type="FunFam" id="3.40.50.150:FF:000009">
    <property type="entry name" value="23S rRNA (Uracil(1939)-C(5))-methyltransferase RlmD"/>
    <property type="match status" value="1"/>
</dbReference>
<accession>A0A644YV57</accession>
<evidence type="ECO:0000256" key="3">
    <source>
        <dbReference type="ARBA" id="ARBA00022691"/>
    </source>
</evidence>
<dbReference type="EC" id="2.1.1.189" evidence="5"/>
<reference evidence="5" key="1">
    <citation type="submission" date="2019-08" db="EMBL/GenBank/DDBJ databases">
        <authorList>
            <person name="Kucharzyk K."/>
            <person name="Murdoch R.W."/>
            <person name="Higgins S."/>
            <person name="Loffler F."/>
        </authorList>
    </citation>
    <scope>NUCLEOTIDE SEQUENCE</scope>
</reference>
<protein>
    <submittedName>
        <fullName evidence="5">23S rRNA (Uracil-C(5))-methyltransferase RlmCD</fullName>
        <ecNumber evidence="5">2.1.1.189</ecNumber>
    </submittedName>
</protein>
<dbReference type="InterPro" id="IPR030391">
    <property type="entry name" value="MeTrfase_TrmA_CS"/>
</dbReference>
<name>A0A644YV57_9ZZZZ</name>
<sequence length="456" mass="49219">MKKRVPPIQKNDMLELPIQGLTADGQGIGRVNGYAVFVAGALPGEVVRAHVIKVGNGYGVAKRTAILQKNPHRVEPPCEAFTRCGGCTLQHLDYSAQLAVKCDQVRDALVRLGGFSDIHVEPIIGMENPWRYRNKGTFPAGGGERGTEIGFFAPHSHRLVPLEDCPIQDARVMETARAVRDWARRYGVVSYDEETHRGTLRHAMARASQEGVMAVVVTAGGLPHAQELVGLLQERVASLIGVVHNRNDAASNVILGDQYETIWGDGHLPVSLCGLRFSVSAASFLQVNPNQTEALYTAALSMLDLKGEETVADVYCGIGTISLHLAKRVRHVIGIENVPQAVEDAKENALRNGICNAAFICASAEQALPALIKEGLRPDTIVVDPPRKGCDEAALSAIVASGAPRLLYISCDPATLARDCRFLAQGGFSILQVQPVDMFPHTAHVETVVLMSRVKD</sequence>
<dbReference type="InterPro" id="IPR002792">
    <property type="entry name" value="TRAM_dom"/>
</dbReference>
<keyword evidence="1 5" id="KW-0489">Methyltransferase</keyword>
<dbReference type="PANTHER" id="PTHR11061:SF30">
    <property type="entry name" value="TRNA (URACIL(54)-C(5))-METHYLTRANSFERASE"/>
    <property type="match status" value="1"/>
</dbReference>
<evidence type="ECO:0000259" key="4">
    <source>
        <dbReference type="PROSITE" id="PS50926"/>
    </source>
</evidence>
<comment type="caution">
    <text evidence="5">The sequence shown here is derived from an EMBL/GenBank/DDBJ whole genome shotgun (WGS) entry which is preliminary data.</text>
</comment>
<dbReference type="NCBIfam" id="TIGR00479">
    <property type="entry name" value="rumA"/>
    <property type="match status" value="1"/>
</dbReference>
<dbReference type="GO" id="GO:0070475">
    <property type="term" value="P:rRNA base methylation"/>
    <property type="evidence" value="ECO:0007669"/>
    <property type="project" value="TreeGrafter"/>
</dbReference>
<evidence type="ECO:0000256" key="1">
    <source>
        <dbReference type="ARBA" id="ARBA00022603"/>
    </source>
</evidence>
<dbReference type="FunFam" id="2.40.50.140:FF:000097">
    <property type="entry name" value="23S rRNA (uracil(1939)-C(5))-methyltransferase RlmD"/>
    <property type="match status" value="1"/>
</dbReference>
<dbReference type="InterPro" id="IPR029063">
    <property type="entry name" value="SAM-dependent_MTases_sf"/>
</dbReference>
<dbReference type="SUPFAM" id="SSF53335">
    <property type="entry name" value="S-adenosyl-L-methionine-dependent methyltransferases"/>
    <property type="match status" value="1"/>
</dbReference>
<dbReference type="InterPro" id="IPR010280">
    <property type="entry name" value="U5_MeTrfase_fam"/>
</dbReference>
<proteinExistence type="predicted"/>
<evidence type="ECO:0000313" key="5">
    <source>
        <dbReference type="EMBL" id="MPM31731.1"/>
    </source>
</evidence>
<dbReference type="AlphaFoldDB" id="A0A644YV57"/>
<dbReference type="InterPro" id="IPR012340">
    <property type="entry name" value="NA-bd_OB-fold"/>
</dbReference>
<dbReference type="Pfam" id="PF01938">
    <property type="entry name" value="TRAM"/>
    <property type="match status" value="1"/>
</dbReference>
<dbReference type="PROSITE" id="PS01230">
    <property type="entry name" value="TRMA_1"/>
    <property type="match status" value="1"/>
</dbReference>
<dbReference type="InterPro" id="IPR030390">
    <property type="entry name" value="MeTrfase_TrmA_AS"/>
</dbReference>
<dbReference type="Gene3D" id="2.40.50.140">
    <property type="entry name" value="Nucleic acid-binding proteins"/>
    <property type="match status" value="1"/>
</dbReference>
<organism evidence="5">
    <name type="scientific">bioreactor metagenome</name>
    <dbReference type="NCBI Taxonomy" id="1076179"/>
    <lineage>
        <taxon>unclassified sequences</taxon>
        <taxon>metagenomes</taxon>
        <taxon>ecological metagenomes</taxon>
    </lineage>
</organism>
<dbReference type="CDD" id="cd02440">
    <property type="entry name" value="AdoMet_MTases"/>
    <property type="match status" value="1"/>
</dbReference>